<feature type="compositionally biased region" description="Polar residues" evidence="1">
    <location>
        <begin position="15"/>
        <end position="26"/>
    </location>
</feature>
<feature type="transmembrane region" description="Helical" evidence="2">
    <location>
        <begin position="75"/>
        <end position="94"/>
    </location>
</feature>
<dbReference type="Proteomes" id="UP000662939">
    <property type="component" value="Chromosome"/>
</dbReference>
<evidence type="ECO:0000313" key="4">
    <source>
        <dbReference type="Proteomes" id="UP000662939"/>
    </source>
</evidence>
<dbReference type="KEGG" id="nav:JQS30_16710"/>
<feature type="compositionally biased region" description="Acidic residues" evidence="1">
    <location>
        <begin position="122"/>
        <end position="146"/>
    </location>
</feature>
<name>A0A895XP91_9ACTN</name>
<feature type="compositionally biased region" description="Polar residues" evidence="1">
    <location>
        <begin position="158"/>
        <end position="167"/>
    </location>
</feature>
<keyword evidence="2" id="KW-0812">Transmembrane</keyword>
<dbReference type="AlphaFoldDB" id="A0A895XP91"/>
<organism evidence="3 4">
    <name type="scientific">Natronoglycomyces albus</name>
    <dbReference type="NCBI Taxonomy" id="2811108"/>
    <lineage>
        <taxon>Bacteria</taxon>
        <taxon>Bacillati</taxon>
        <taxon>Actinomycetota</taxon>
        <taxon>Actinomycetes</taxon>
        <taxon>Glycomycetales</taxon>
        <taxon>Glycomycetaceae</taxon>
        <taxon>Natronoglycomyces</taxon>
    </lineage>
</organism>
<keyword evidence="2" id="KW-1133">Transmembrane helix</keyword>
<dbReference type="EMBL" id="CP070496">
    <property type="protein sequence ID" value="QSB05363.1"/>
    <property type="molecule type" value="Genomic_DNA"/>
</dbReference>
<gene>
    <name evidence="3" type="ORF">JQS30_16710</name>
</gene>
<reference evidence="3" key="1">
    <citation type="submission" date="2021-02" db="EMBL/GenBank/DDBJ databases">
        <title>Natronoglycomyces albus gen. nov., sp. nov, a haloalkaliphilic actinobacterium from a soda solonchak soil.</title>
        <authorList>
            <person name="Sorokin D.Y."/>
            <person name="Khijniak T.V."/>
            <person name="Zakharycheva A.P."/>
            <person name="Boueva O.V."/>
            <person name="Ariskina E.V."/>
            <person name="Hahnke R.L."/>
            <person name="Bunk B."/>
            <person name="Sproer C."/>
            <person name="Schumann P."/>
            <person name="Evtushenko L.I."/>
            <person name="Kublanov I.V."/>
        </authorList>
    </citation>
    <scope>NUCLEOTIDE SEQUENCE</scope>
    <source>
        <strain evidence="3">DSM 106290</strain>
    </source>
</reference>
<evidence type="ECO:0000313" key="3">
    <source>
        <dbReference type="EMBL" id="QSB05363.1"/>
    </source>
</evidence>
<keyword evidence="4" id="KW-1185">Reference proteome</keyword>
<dbReference type="RefSeq" id="WP_213171370.1">
    <property type="nucleotide sequence ID" value="NZ_CP070496.1"/>
</dbReference>
<evidence type="ECO:0000256" key="2">
    <source>
        <dbReference type="SAM" id="Phobius"/>
    </source>
</evidence>
<keyword evidence="2" id="KW-0472">Membrane</keyword>
<accession>A0A895XP91</accession>
<sequence>MKPNEDHPAPRRMSSHQVAQMLSAASSDYEELPQSLERRLDTVLANLPSAETLHSERPSLARSWTRRFQIPRFRYALASAATAVVVTVGGVWVASQITQTGDVGDEPPTIAGESPTDTEAGTLDESDDDMGAFSDPEDGVWDGQEETETRPLPPSESALETHTSGENYSPEDDLAAALRDLVDVDEPANVPDDLRGLYTNGDEWERCQSAILRHYDAIPIMADFAQFEDQPAVLVALVGESGDSVAVLGPNCGFPDVDELFLQRTP</sequence>
<proteinExistence type="predicted"/>
<feature type="region of interest" description="Disordered" evidence="1">
    <location>
        <begin position="99"/>
        <end position="170"/>
    </location>
</feature>
<evidence type="ECO:0000256" key="1">
    <source>
        <dbReference type="SAM" id="MobiDB-lite"/>
    </source>
</evidence>
<feature type="region of interest" description="Disordered" evidence="1">
    <location>
        <begin position="1"/>
        <end position="32"/>
    </location>
</feature>
<protein>
    <submittedName>
        <fullName evidence="3">Uncharacterized protein</fullName>
    </submittedName>
</protein>